<dbReference type="KEGG" id="mbry:B1812_01760"/>
<protein>
    <submittedName>
        <fullName evidence="5">Transposase</fullName>
    </submittedName>
</protein>
<organism evidence="5 7">
    <name type="scientific">Methylocystis bryophila</name>
    <dbReference type="NCBI Taxonomy" id="655015"/>
    <lineage>
        <taxon>Bacteria</taxon>
        <taxon>Pseudomonadati</taxon>
        <taxon>Pseudomonadota</taxon>
        <taxon>Alphaproteobacteria</taxon>
        <taxon>Hyphomicrobiales</taxon>
        <taxon>Methylocystaceae</taxon>
        <taxon>Methylocystis</taxon>
    </lineage>
</organism>
<dbReference type="InterPro" id="IPR008490">
    <property type="entry name" value="Transposase_InsH_N"/>
</dbReference>
<evidence type="ECO:0000259" key="3">
    <source>
        <dbReference type="Pfam" id="PF05598"/>
    </source>
</evidence>
<dbReference type="EMBL" id="CP019948">
    <property type="protein sequence ID" value="ARN80875.1"/>
    <property type="molecule type" value="Genomic_DNA"/>
</dbReference>
<evidence type="ECO:0000313" key="6">
    <source>
        <dbReference type="EMBL" id="ARN82291.1"/>
    </source>
</evidence>
<dbReference type="GO" id="GO:0006313">
    <property type="term" value="P:DNA transposition"/>
    <property type="evidence" value="ECO:0007669"/>
    <property type="project" value="InterPro"/>
</dbReference>
<feature type="domain" description="Transposase InsH N-terminal" evidence="3">
    <location>
        <begin position="38"/>
        <end position="132"/>
    </location>
</feature>
<sequence>MGELFDDLPVVDACAAKTTGRARLREPVRDQVSLQVCDLDALIDEDHPARIIWAYAAKVDLSVLEADVKSREGAPGMPQTSLHLLLALWLYATARGVGSARALAQLCECAVAFRWLCGGVSVNHRLLSEFRSQRGDLIGRLLAEHVASLSVAGVISLGEIAQDGVRLRANAGAASFRRRKTLESELAKAKALVERLSKDEDDDPGASGKRQKAARERAARERQAKVEAALAALCEAEKLREKRQKTNKKETERQKEPRASTTDPQARVLKMADGGFRPAYNVQFTSLPETGVIVCVSCETIGSDRGLAEPMAQRIETTYGRRAKVYLVDGGYLAAEDIDAAARAGTDFYCPPLKSKSGRDPYLVRPGDTPSVAAWRERMASDEGKRTYRRRSRCELVHAKLRNLGLDRPLLRGKEKIETLMRWFSLASNILTEARLQTA</sequence>
<evidence type="ECO:0000259" key="2">
    <source>
        <dbReference type="Pfam" id="PF01609"/>
    </source>
</evidence>
<evidence type="ECO:0000313" key="7">
    <source>
        <dbReference type="Proteomes" id="UP000193978"/>
    </source>
</evidence>
<dbReference type="KEGG" id="mbry:B1812_15685"/>
<evidence type="ECO:0000313" key="5">
    <source>
        <dbReference type="EMBL" id="ARN80875.1"/>
    </source>
</evidence>
<keyword evidence="7" id="KW-1185">Reference proteome</keyword>
<dbReference type="Pfam" id="PF01609">
    <property type="entry name" value="DDE_Tnp_1"/>
    <property type="match status" value="1"/>
</dbReference>
<reference evidence="5 7" key="1">
    <citation type="submission" date="2017-02" db="EMBL/GenBank/DDBJ databases">
        <authorList>
            <person name="Peterson S.W."/>
        </authorList>
    </citation>
    <scope>NUCLEOTIDE SEQUENCE [LARGE SCALE GENOMIC DNA]</scope>
    <source>
        <strain evidence="5 7">S285</strain>
    </source>
</reference>
<evidence type="ECO:0000256" key="1">
    <source>
        <dbReference type="SAM" id="MobiDB-lite"/>
    </source>
</evidence>
<dbReference type="OrthoDB" id="9774608at2"/>
<feature type="domain" description="Transposase IS4-like" evidence="2">
    <location>
        <begin position="270"/>
        <end position="429"/>
    </location>
</feature>
<dbReference type="EMBL" id="CP019948">
    <property type="protein sequence ID" value="ARN82291.1"/>
    <property type="molecule type" value="Genomic_DNA"/>
</dbReference>
<dbReference type="GO" id="GO:0003677">
    <property type="term" value="F:DNA binding"/>
    <property type="evidence" value="ECO:0007669"/>
    <property type="project" value="InterPro"/>
</dbReference>
<dbReference type="PANTHER" id="PTHR33408">
    <property type="entry name" value="TRANSPOSASE"/>
    <property type="match status" value="1"/>
</dbReference>
<dbReference type="InterPro" id="IPR002559">
    <property type="entry name" value="Transposase_11"/>
</dbReference>
<dbReference type="RefSeq" id="WP_085770069.1">
    <property type="nucleotide sequence ID" value="NZ_AP027149.1"/>
</dbReference>
<dbReference type="Pfam" id="PF05598">
    <property type="entry name" value="DUF772"/>
    <property type="match status" value="1"/>
</dbReference>
<proteinExistence type="predicted"/>
<dbReference type="KEGG" id="mbry:B1812_07050"/>
<name>A0A1W6MTI3_9HYPH</name>
<feature type="region of interest" description="Disordered" evidence="1">
    <location>
        <begin position="195"/>
        <end position="221"/>
    </location>
</feature>
<evidence type="ECO:0000313" key="4">
    <source>
        <dbReference type="EMBL" id="ARN80013.1"/>
    </source>
</evidence>
<dbReference type="PANTHER" id="PTHR33408:SF4">
    <property type="entry name" value="TRANSPOSASE DDE DOMAIN-CONTAINING PROTEIN"/>
    <property type="match status" value="1"/>
</dbReference>
<dbReference type="EMBL" id="CP019948">
    <property type="protein sequence ID" value="ARN80013.1"/>
    <property type="molecule type" value="Genomic_DNA"/>
</dbReference>
<dbReference type="STRING" id="655015.B1812_01760"/>
<accession>A0A1W6MTI3</accession>
<dbReference type="Proteomes" id="UP000193978">
    <property type="component" value="Chromosome"/>
</dbReference>
<gene>
    <name evidence="4" type="ORF">B1812_01760</name>
    <name evidence="5" type="ORF">B1812_07050</name>
    <name evidence="6" type="ORF">B1812_15685</name>
</gene>
<feature type="region of interest" description="Disordered" evidence="1">
    <location>
        <begin position="241"/>
        <end position="265"/>
    </location>
</feature>
<feature type="compositionally biased region" description="Basic and acidic residues" evidence="1">
    <location>
        <begin position="247"/>
        <end position="258"/>
    </location>
</feature>
<dbReference type="AlphaFoldDB" id="A0A1W6MTI3"/>
<dbReference type="GO" id="GO:0004803">
    <property type="term" value="F:transposase activity"/>
    <property type="evidence" value="ECO:0007669"/>
    <property type="project" value="InterPro"/>
</dbReference>